<dbReference type="OrthoDB" id="3600013at2759"/>
<dbReference type="EMBL" id="CAJVRL010000065">
    <property type="protein sequence ID" value="CAG8955748.1"/>
    <property type="molecule type" value="Genomic_DNA"/>
</dbReference>
<accession>A0A9N9PUL2</accession>
<evidence type="ECO:0000313" key="2">
    <source>
        <dbReference type="Proteomes" id="UP000696280"/>
    </source>
</evidence>
<dbReference type="AlphaFoldDB" id="A0A9N9PUL2"/>
<gene>
    <name evidence="1" type="ORF">HYFRA_00011014</name>
</gene>
<evidence type="ECO:0000313" key="1">
    <source>
        <dbReference type="EMBL" id="CAG8955748.1"/>
    </source>
</evidence>
<name>A0A9N9PUL2_9HELO</name>
<organism evidence="1 2">
    <name type="scientific">Hymenoscyphus fraxineus</name>
    <dbReference type="NCBI Taxonomy" id="746836"/>
    <lineage>
        <taxon>Eukaryota</taxon>
        <taxon>Fungi</taxon>
        <taxon>Dikarya</taxon>
        <taxon>Ascomycota</taxon>
        <taxon>Pezizomycotina</taxon>
        <taxon>Leotiomycetes</taxon>
        <taxon>Helotiales</taxon>
        <taxon>Helotiaceae</taxon>
        <taxon>Hymenoscyphus</taxon>
    </lineage>
</organism>
<sequence length="282" mass="31015">MTLDFAAEYREAMKCHSMGTSMYEPSFASVMQPGSCGYLDKLGCWQPMFSLSDANALQNAGIAMPEKAIPMPVIHIGTPKPLHANTTKSTEHHFELEPPLAAATGVPATCSTWWDFTSRYGLGAVLACPSGLRKEGYFEGPDWARWARDNASAIIKHRPKLKDHNIWIITTTYATKEAWVNVWGDKENVVSIGFSVGVEGIAKVAPSVEFSKSGSGSNWRTIPARGTSKEDVVVFFHGVEMEFTRIKFGTTGLREVRGESQVVQDPEDSEAWYEVGVKTVGF</sequence>
<comment type="caution">
    <text evidence="1">The sequence shown here is derived from an EMBL/GenBank/DDBJ whole genome shotgun (WGS) entry which is preliminary data.</text>
</comment>
<proteinExistence type="predicted"/>
<protein>
    <submittedName>
        <fullName evidence="1">Uncharacterized protein</fullName>
    </submittedName>
</protein>
<reference evidence="1" key="1">
    <citation type="submission" date="2021-07" db="EMBL/GenBank/DDBJ databases">
        <authorList>
            <person name="Durling M."/>
        </authorList>
    </citation>
    <scope>NUCLEOTIDE SEQUENCE</scope>
</reference>
<dbReference type="Proteomes" id="UP000696280">
    <property type="component" value="Unassembled WGS sequence"/>
</dbReference>
<keyword evidence="2" id="KW-1185">Reference proteome</keyword>